<keyword evidence="3 6" id="KW-0812">Transmembrane</keyword>
<name>D7E5R2_METEZ</name>
<evidence type="ECO:0000256" key="4">
    <source>
        <dbReference type="ARBA" id="ARBA00022989"/>
    </source>
</evidence>
<feature type="transmembrane region" description="Helical" evidence="6">
    <location>
        <begin position="317"/>
        <end position="334"/>
    </location>
</feature>
<dbReference type="Proteomes" id="UP000000391">
    <property type="component" value="Chromosome"/>
</dbReference>
<feature type="transmembrane region" description="Helical" evidence="6">
    <location>
        <begin position="233"/>
        <end position="258"/>
    </location>
</feature>
<comment type="subcellular location">
    <subcellularLocation>
        <location evidence="1">Cell membrane</location>
        <topology evidence="1">Multi-pass membrane protein</topology>
    </subcellularLocation>
</comment>
<dbReference type="InterPro" id="IPR022791">
    <property type="entry name" value="L-PG_synthase/AglD"/>
</dbReference>
<protein>
    <recommendedName>
        <fullName evidence="9">Integral membrane protein</fullName>
    </recommendedName>
</protein>
<evidence type="ECO:0000313" key="7">
    <source>
        <dbReference type="EMBL" id="ADI72934.1"/>
    </source>
</evidence>
<dbReference type="HOGENOM" id="CLU_039146_1_0_2"/>
<keyword evidence="8" id="KW-1185">Reference proteome</keyword>
<reference evidence="7 8" key="1">
    <citation type="submission" date="2010-06" db="EMBL/GenBank/DDBJ databases">
        <title>Complete sequence chromosome of Methanohalobium evestigatum Z-7303.</title>
        <authorList>
            <consortium name="US DOE Joint Genome Institute"/>
            <person name="Lucas S."/>
            <person name="Copeland A."/>
            <person name="Lapidus A."/>
            <person name="Cheng J.-F."/>
            <person name="Bruce D."/>
            <person name="Goodwin L."/>
            <person name="Pitluck S."/>
            <person name="Saunders E."/>
            <person name="Detter J.C."/>
            <person name="Han C."/>
            <person name="Tapia R."/>
            <person name="Land M."/>
            <person name="Hauser L."/>
            <person name="Kyrpides N."/>
            <person name="Mikhailova N."/>
            <person name="Sieprawska-Lupa M."/>
            <person name="Whitman W.B."/>
            <person name="Anderson I."/>
            <person name="Woyke T."/>
        </authorList>
    </citation>
    <scope>NUCLEOTIDE SEQUENCE [LARGE SCALE GENOMIC DNA]</scope>
    <source>
        <strain evidence="8">ATCC BAA-1072 / DSM 3721 / NBRC 107634 / OCM 161 / Z-7303</strain>
    </source>
</reference>
<dbReference type="KEGG" id="mev:Metev_0002"/>
<proteinExistence type="predicted"/>
<dbReference type="PANTHER" id="PTHR37693:SF1">
    <property type="entry name" value="INTEGRAL MEMBRANE PROTEIN"/>
    <property type="match status" value="1"/>
</dbReference>
<evidence type="ECO:0000256" key="5">
    <source>
        <dbReference type="ARBA" id="ARBA00023136"/>
    </source>
</evidence>
<keyword evidence="5 6" id="KW-0472">Membrane</keyword>
<evidence type="ECO:0000256" key="1">
    <source>
        <dbReference type="ARBA" id="ARBA00004651"/>
    </source>
</evidence>
<feature type="transmembrane region" description="Helical" evidence="6">
    <location>
        <begin position="12"/>
        <end position="30"/>
    </location>
</feature>
<gene>
    <name evidence="7" type="ordered locus">Metev_0002</name>
</gene>
<keyword evidence="4 6" id="KW-1133">Transmembrane helix</keyword>
<evidence type="ECO:0000256" key="2">
    <source>
        <dbReference type="ARBA" id="ARBA00022475"/>
    </source>
</evidence>
<organism evidence="7 8">
    <name type="scientific">Methanohalobium evestigatum (strain ATCC BAA-1072 / DSM 3721 / NBRC 107634 / OCM 161 / Z-7303)</name>
    <dbReference type="NCBI Taxonomy" id="644295"/>
    <lineage>
        <taxon>Archaea</taxon>
        <taxon>Methanobacteriati</taxon>
        <taxon>Methanobacteriota</taxon>
        <taxon>Stenosarchaea group</taxon>
        <taxon>Methanomicrobia</taxon>
        <taxon>Methanosarcinales</taxon>
        <taxon>Methanosarcinaceae</taxon>
        <taxon>Methanohalobium</taxon>
    </lineage>
</organism>
<dbReference type="GO" id="GO:0005886">
    <property type="term" value="C:plasma membrane"/>
    <property type="evidence" value="ECO:0007669"/>
    <property type="project" value="UniProtKB-SubCell"/>
</dbReference>
<evidence type="ECO:0000256" key="3">
    <source>
        <dbReference type="ARBA" id="ARBA00022692"/>
    </source>
</evidence>
<evidence type="ECO:0000313" key="8">
    <source>
        <dbReference type="Proteomes" id="UP000000391"/>
    </source>
</evidence>
<dbReference type="PANTHER" id="PTHR37693">
    <property type="entry name" value="PHOSPHATIDYLGLYCEROL LYSYLTRANSFERASE"/>
    <property type="match status" value="1"/>
</dbReference>
<dbReference type="AlphaFoldDB" id="D7E5R2"/>
<dbReference type="Pfam" id="PF03706">
    <property type="entry name" value="LPG_synthase_TM"/>
    <property type="match status" value="1"/>
</dbReference>
<keyword evidence="2" id="KW-1003">Cell membrane</keyword>
<evidence type="ECO:0008006" key="9">
    <source>
        <dbReference type="Google" id="ProtNLM"/>
    </source>
</evidence>
<dbReference type="NCBIfam" id="TIGR00374">
    <property type="entry name" value="flippase-like domain"/>
    <property type="match status" value="1"/>
</dbReference>
<feature type="transmembrane region" description="Helical" evidence="6">
    <location>
        <begin position="264"/>
        <end position="282"/>
    </location>
</feature>
<feature type="transmembrane region" description="Helical" evidence="6">
    <location>
        <begin position="45"/>
        <end position="62"/>
    </location>
</feature>
<feature type="transmembrane region" description="Helical" evidence="6">
    <location>
        <begin position="156"/>
        <end position="176"/>
    </location>
</feature>
<dbReference type="EMBL" id="CP002069">
    <property type="protein sequence ID" value="ADI72934.1"/>
    <property type="molecule type" value="Genomic_DNA"/>
</dbReference>
<sequence length="345" mass="38388">MCPMNKFGKWLPLSLLISFISIIVVLVFTVDPTTFEIIKEVKTEYLLLAVALHSFSYVIWGARTQLMSNALGHKTKLIRCIEIVTSSTFVAALTPSSVGGEPLRVHLLYKENLPVGRASAVVLGERIMDAILMLTFAPFALYIFRDIMQDSKIDTIFAIGQIFMAVILVLLIYTIWKPEKTKSGMHYIVDKITGLLGKKSEGKHHKLIEQIDHELEQFHESLVTFLKDGRRGLLYGAGCTALFWIVEFTMLPVILLGLNQEPQLLLVYAAQVLLILLIVIPATPGSSGIAELGATTLFSVFVPSSILGIIVVAWRALTFYMNLVVGGIISFKILKDTDIMKKMMK</sequence>
<accession>D7E5R2</accession>
<feature type="transmembrane region" description="Helical" evidence="6">
    <location>
        <begin position="127"/>
        <end position="144"/>
    </location>
</feature>
<evidence type="ECO:0000256" key="6">
    <source>
        <dbReference type="SAM" id="Phobius"/>
    </source>
</evidence>